<comment type="caution">
    <text evidence="1">The sequence shown here is derived from an EMBL/GenBank/DDBJ whole genome shotgun (WGS) entry which is preliminary data.</text>
</comment>
<evidence type="ECO:0000313" key="1">
    <source>
        <dbReference type="EMBL" id="KAI4386727.1"/>
    </source>
</evidence>
<name>A0ACB9S675_9MYRT</name>
<keyword evidence="2" id="KW-1185">Reference proteome</keyword>
<accession>A0ACB9S675</accession>
<evidence type="ECO:0000313" key="2">
    <source>
        <dbReference type="Proteomes" id="UP001057402"/>
    </source>
</evidence>
<sequence>MGWLRRIFGIPGCECLFHSMADHRHTMLSSDESNASEEEWESPEYEVSEELNDKEEHNQIVKRRSLRVQQSSHQVSFGHGYELRPSPSCEMNVRCCYQGEVWNNEQCQVFRDHDILDSEHWGHYFFDQPKIDLGHYFFNKPKIGHEFLTSDHDIFDETLRCHLRCYVCGELIPYNEHGQHDYQEHPFWKQKYCSSHLCDGTPMCSCERLMVRDARCMVLNDDRRICSECLDTAVMNAEDCYQIYLEVKEYYKSIDMEVQETIPVRLVDRFEMENSHKKEDLVHRCSLTVGLFGWREPAIYTMIERKKYQLARHVKDPKFSILYGYPRIFTKSTMVHEMMHAWWTFGGQPEVDLEVEEGICEVMAHMWLSSEIKSLPSRHHREMRLGEFFKYNIETSQLPNYGSGFQKGYKSVMNCGLKWTLDYIRMSGNFPP</sequence>
<proteinExistence type="predicted"/>
<dbReference type="EMBL" id="CM042881">
    <property type="protein sequence ID" value="KAI4386727.1"/>
    <property type="molecule type" value="Genomic_DNA"/>
</dbReference>
<gene>
    <name evidence="1" type="ORF">MLD38_004635</name>
</gene>
<protein>
    <submittedName>
        <fullName evidence="1">Uncharacterized protein</fullName>
    </submittedName>
</protein>
<dbReference type="Proteomes" id="UP001057402">
    <property type="component" value="Chromosome 2"/>
</dbReference>
<reference evidence="2" key="1">
    <citation type="journal article" date="2023" name="Front. Plant Sci.">
        <title>Chromosomal-level genome assembly of Melastoma candidum provides insights into trichome evolution.</title>
        <authorList>
            <person name="Zhong Y."/>
            <person name="Wu W."/>
            <person name="Sun C."/>
            <person name="Zou P."/>
            <person name="Liu Y."/>
            <person name="Dai S."/>
            <person name="Zhou R."/>
        </authorList>
    </citation>
    <scope>NUCLEOTIDE SEQUENCE [LARGE SCALE GENOMIC DNA]</scope>
</reference>
<organism evidence="1 2">
    <name type="scientific">Melastoma candidum</name>
    <dbReference type="NCBI Taxonomy" id="119954"/>
    <lineage>
        <taxon>Eukaryota</taxon>
        <taxon>Viridiplantae</taxon>
        <taxon>Streptophyta</taxon>
        <taxon>Embryophyta</taxon>
        <taxon>Tracheophyta</taxon>
        <taxon>Spermatophyta</taxon>
        <taxon>Magnoliopsida</taxon>
        <taxon>eudicotyledons</taxon>
        <taxon>Gunneridae</taxon>
        <taxon>Pentapetalae</taxon>
        <taxon>rosids</taxon>
        <taxon>malvids</taxon>
        <taxon>Myrtales</taxon>
        <taxon>Melastomataceae</taxon>
        <taxon>Melastomatoideae</taxon>
        <taxon>Melastomateae</taxon>
        <taxon>Melastoma</taxon>
    </lineage>
</organism>